<dbReference type="EMBL" id="JBBKZS010000002">
    <property type="protein sequence ID" value="MEJ8853941.1"/>
    <property type="molecule type" value="Genomic_DNA"/>
</dbReference>
<feature type="compositionally biased region" description="Basic residues" evidence="2">
    <location>
        <begin position="20"/>
        <end position="31"/>
    </location>
</feature>
<evidence type="ECO:0000256" key="2">
    <source>
        <dbReference type="SAM" id="MobiDB-lite"/>
    </source>
</evidence>
<dbReference type="InterPro" id="IPR004370">
    <property type="entry name" value="4-OT-like_dom"/>
</dbReference>
<dbReference type="NCBIfam" id="NF001966">
    <property type="entry name" value="PRK00745.1"/>
    <property type="match status" value="1"/>
</dbReference>
<dbReference type="GO" id="GO:0016853">
    <property type="term" value="F:isomerase activity"/>
    <property type="evidence" value="ECO:0007669"/>
    <property type="project" value="UniProtKB-KW"/>
</dbReference>
<proteinExistence type="predicted"/>
<organism evidence="4 5">
    <name type="scientific">Variovorax robiniae</name>
    <dbReference type="NCBI Taxonomy" id="1836199"/>
    <lineage>
        <taxon>Bacteria</taxon>
        <taxon>Pseudomonadati</taxon>
        <taxon>Pseudomonadota</taxon>
        <taxon>Betaproteobacteria</taxon>
        <taxon>Burkholderiales</taxon>
        <taxon>Comamonadaceae</taxon>
        <taxon>Variovorax</taxon>
    </lineage>
</organism>
<evidence type="ECO:0000313" key="5">
    <source>
        <dbReference type="Proteomes" id="UP001367030"/>
    </source>
</evidence>
<comment type="caution">
    <text evidence="4">The sequence shown here is derived from an EMBL/GenBank/DDBJ whole genome shotgun (WGS) entry which is preliminary data.</text>
</comment>
<dbReference type="Pfam" id="PF01361">
    <property type="entry name" value="Tautomerase"/>
    <property type="match status" value="1"/>
</dbReference>
<sequence>MAGSAASAGPQRPGVSRLIGHSHPHIHRRKNMPTIRVELFEGRTVEQKRALAAALTEATVRTLGGSPGSVDILFYDIAKHDWATGGTLWSDPPPPGG</sequence>
<protein>
    <submittedName>
        <fullName evidence="4">4-oxalocrotonate tautomerase</fullName>
        <ecNumber evidence="4">5.3.2.6</ecNumber>
    </submittedName>
</protein>
<dbReference type="EC" id="5.3.2.6" evidence="4"/>
<dbReference type="InterPro" id="IPR014347">
    <property type="entry name" value="Tautomerase/MIF_sf"/>
</dbReference>
<reference evidence="4 5" key="1">
    <citation type="submission" date="2024-03" db="EMBL/GenBank/DDBJ databases">
        <title>Novel species of the genus Variovorax.</title>
        <authorList>
            <person name="Liu Q."/>
            <person name="Xin Y.-H."/>
        </authorList>
    </citation>
    <scope>NUCLEOTIDE SEQUENCE [LARGE SCALE GENOMIC DNA]</scope>
    <source>
        <strain evidence="4 5">KACC 18901</strain>
    </source>
</reference>
<keyword evidence="5" id="KW-1185">Reference proteome</keyword>
<evidence type="ECO:0000313" key="4">
    <source>
        <dbReference type="EMBL" id="MEJ8853941.1"/>
    </source>
</evidence>
<accession>A0ABU8X2I0</accession>
<feature type="domain" description="4-oxalocrotonate tautomerase-like" evidence="3">
    <location>
        <begin position="33"/>
        <end position="89"/>
    </location>
</feature>
<dbReference type="RefSeq" id="WP_340334039.1">
    <property type="nucleotide sequence ID" value="NZ_JBBKZS010000002.1"/>
</dbReference>
<dbReference type="Gene3D" id="3.30.429.10">
    <property type="entry name" value="Macrophage Migration Inhibitory Factor"/>
    <property type="match status" value="1"/>
</dbReference>
<dbReference type="SUPFAM" id="SSF55331">
    <property type="entry name" value="Tautomerase/MIF"/>
    <property type="match status" value="1"/>
</dbReference>
<dbReference type="Proteomes" id="UP001367030">
    <property type="component" value="Unassembled WGS sequence"/>
</dbReference>
<evidence type="ECO:0000256" key="1">
    <source>
        <dbReference type="ARBA" id="ARBA00023235"/>
    </source>
</evidence>
<gene>
    <name evidence="4" type="ORF">WKW79_05145</name>
</gene>
<keyword evidence="1 4" id="KW-0413">Isomerase</keyword>
<evidence type="ECO:0000259" key="3">
    <source>
        <dbReference type="Pfam" id="PF01361"/>
    </source>
</evidence>
<feature type="region of interest" description="Disordered" evidence="2">
    <location>
        <begin position="1"/>
        <end position="32"/>
    </location>
</feature>
<name>A0ABU8X2I0_9BURK</name>